<geneLocation type="plasmid" evidence="3">
    <name>Plasmid4 dna</name>
</geneLocation>
<dbReference type="AlphaFoldDB" id="A0A1Z4NC62"/>
<reference evidence="2 3" key="1">
    <citation type="submission" date="2017-06" db="EMBL/GenBank/DDBJ databases">
        <title>Genome sequencing of cyanobaciteial culture collection at National Institute for Environmental Studies (NIES).</title>
        <authorList>
            <person name="Hirose Y."/>
            <person name="Shimura Y."/>
            <person name="Fujisawa T."/>
            <person name="Nakamura Y."/>
            <person name="Kawachi M."/>
        </authorList>
    </citation>
    <scope>NUCLEOTIDE SEQUENCE [LARGE SCALE GENOMIC DNA]</scope>
    <source>
        <strain evidence="2 3">NIES-37</strain>
        <plasmid evidence="3">Plasmid4 dna</plasmid>
    </source>
</reference>
<protein>
    <submittedName>
        <fullName evidence="2">Uncharacterized protein</fullName>
    </submittedName>
</protein>
<evidence type="ECO:0000313" key="3">
    <source>
        <dbReference type="Proteomes" id="UP000218785"/>
    </source>
</evidence>
<dbReference type="KEGG" id="ttq:NIES37_73360"/>
<dbReference type="EMBL" id="AP018252">
    <property type="protein sequence ID" value="BAZ03323.1"/>
    <property type="molecule type" value="Genomic_DNA"/>
</dbReference>
<dbReference type="Proteomes" id="UP000218785">
    <property type="component" value="Plasmid plasmid4"/>
</dbReference>
<organism evidence="2 3">
    <name type="scientific">Tolypothrix tenuis PCC 7101</name>
    <dbReference type="NCBI Taxonomy" id="231146"/>
    <lineage>
        <taxon>Bacteria</taxon>
        <taxon>Bacillati</taxon>
        <taxon>Cyanobacteriota</taxon>
        <taxon>Cyanophyceae</taxon>
        <taxon>Nostocales</taxon>
        <taxon>Tolypothrichaceae</taxon>
        <taxon>Tolypothrix</taxon>
    </lineage>
</organism>
<keyword evidence="2" id="KW-0614">Plasmid</keyword>
<accession>A0A1Z4NC62</accession>
<keyword evidence="1" id="KW-0175">Coiled coil</keyword>
<sequence>MSKLSVVGEGLLSPHNSTNIIEINKQWQKWQKWLESAQSFRYVPNNHEPPYTARKEKGSKGQASYWYGYRKVGGVLRKCYIGRGEDLSITKLEEIAYQLSNPTPKKKVTQIKSFSKLEDVEKLTAEVVSLQSELQRKEELRKEALGKLTA</sequence>
<feature type="coiled-coil region" evidence="1">
    <location>
        <begin position="120"/>
        <end position="147"/>
    </location>
</feature>
<gene>
    <name evidence="2" type="ORF">NIES37_73360</name>
</gene>
<keyword evidence="3" id="KW-1185">Reference proteome</keyword>
<evidence type="ECO:0000313" key="2">
    <source>
        <dbReference type="EMBL" id="BAZ03323.1"/>
    </source>
</evidence>
<proteinExistence type="predicted"/>
<name>A0A1Z4NC62_9CYAN</name>
<dbReference type="RefSeq" id="WP_096585628.1">
    <property type="nucleotide sequence ID" value="NZ_CAWNJS010000005.1"/>
</dbReference>
<evidence type="ECO:0000256" key="1">
    <source>
        <dbReference type="SAM" id="Coils"/>
    </source>
</evidence>